<proteinExistence type="inferred from homology"/>
<dbReference type="RefSeq" id="WP_179727187.1">
    <property type="nucleotide sequence ID" value="NZ_BAABEF010000001.1"/>
</dbReference>
<comment type="caution">
    <text evidence="4">The sequence shown here is derived from an EMBL/GenBank/DDBJ whole genome shotgun (WGS) entry which is preliminary data.</text>
</comment>
<protein>
    <submittedName>
        <fullName evidence="4">Ribose transport system substrate-binding protein</fullName>
    </submittedName>
</protein>
<feature type="domain" description="Periplasmic binding protein" evidence="3">
    <location>
        <begin position="68"/>
        <end position="311"/>
    </location>
</feature>
<evidence type="ECO:0000313" key="4">
    <source>
        <dbReference type="EMBL" id="NYD31013.1"/>
    </source>
</evidence>
<name>A0A852R7Z0_9ACTN</name>
<evidence type="ECO:0000256" key="2">
    <source>
        <dbReference type="ARBA" id="ARBA00007639"/>
    </source>
</evidence>
<sequence>MNAVVKKSVDRRAFLAWTGGIGAAVLASACSAPSSTKASGDKVAKSSKDVDTIAWDYPFTFLPVYAGVAKFAKERAKEKGVSLEQTNDNGKPDVQASNLDTLIAKKVPAIVSFPMVFEALETQAAKALSAGIIWVTYGGTLKNQSASITFSFEEGGRKLGEDAAAWANQTLGGKGKVAFLVDDTIQLGIERTKGMIDAFTKAAPDMQVVGREQAIDPDTALTKTKAILAKHPDVNVILGITDGAAFGGYKALVESGRSETDAKTYVGGQDGDLGSLELIKKGTFYRASAALQLRDIGNAVIDVPLAVADGKSDAEASTDVPITLVKQGDALLDEIIAQYG</sequence>
<gene>
    <name evidence="4" type="ORF">BJ958_002559</name>
</gene>
<dbReference type="CDD" id="cd01536">
    <property type="entry name" value="PBP1_ABC_sugar_binding-like"/>
    <property type="match status" value="1"/>
</dbReference>
<dbReference type="PANTHER" id="PTHR30036:SF7">
    <property type="entry name" value="ABC TRANSPORTER PERIPLASMIC-BINDING PROTEIN YPHF"/>
    <property type="match status" value="1"/>
</dbReference>
<dbReference type="GO" id="GO:0030246">
    <property type="term" value="F:carbohydrate binding"/>
    <property type="evidence" value="ECO:0007669"/>
    <property type="project" value="TreeGrafter"/>
</dbReference>
<dbReference type="InterPro" id="IPR025997">
    <property type="entry name" value="SBP_2_dom"/>
</dbReference>
<dbReference type="InterPro" id="IPR028082">
    <property type="entry name" value="Peripla_BP_I"/>
</dbReference>
<evidence type="ECO:0000313" key="5">
    <source>
        <dbReference type="Proteomes" id="UP000582231"/>
    </source>
</evidence>
<accession>A0A852R7Z0</accession>
<dbReference type="SUPFAM" id="SSF53822">
    <property type="entry name" value="Periplasmic binding protein-like I"/>
    <property type="match status" value="1"/>
</dbReference>
<dbReference type="InterPro" id="IPR006311">
    <property type="entry name" value="TAT_signal"/>
</dbReference>
<comment type="similarity">
    <text evidence="2">Belongs to the bacterial solute-binding protein 2 family.</text>
</comment>
<dbReference type="InterPro" id="IPR050555">
    <property type="entry name" value="Bact_Solute-Bind_Prot2"/>
</dbReference>
<evidence type="ECO:0000256" key="1">
    <source>
        <dbReference type="ARBA" id="ARBA00004196"/>
    </source>
</evidence>
<reference evidence="4 5" key="1">
    <citation type="submission" date="2020-07" db="EMBL/GenBank/DDBJ databases">
        <title>Sequencing the genomes of 1000 actinobacteria strains.</title>
        <authorList>
            <person name="Klenk H.-P."/>
        </authorList>
    </citation>
    <scope>NUCLEOTIDE SEQUENCE [LARGE SCALE GENOMIC DNA]</scope>
    <source>
        <strain evidence="4 5">DSM 19082</strain>
    </source>
</reference>
<dbReference type="AlphaFoldDB" id="A0A852R7Z0"/>
<organism evidence="4 5">
    <name type="scientific">Nocardioides kongjuensis</name>
    <dbReference type="NCBI Taxonomy" id="349522"/>
    <lineage>
        <taxon>Bacteria</taxon>
        <taxon>Bacillati</taxon>
        <taxon>Actinomycetota</taxon>
        <taxon>Actinomycetes</taxon>
        <taxon>Propionibacteriales</taxon>
        <taxon>Nocardioidaceae</taxon>
        <taxon>Nocardioides</taxon>
    </lineage>
</organism>
<dbReference type="PANTHER" id="PTHR30036">
    <property type="entry name" value="D-XYLOSE-BINDING PERIPLASMIC PROTEIN"/>
    <property type="match status" value="1"/>
</dbReference>
<dbReference type="PROSITE" id="PS51318">
    <property type="entry name" value="TAT"/>
    <property type="match status" value="1"/>
</dbReference>
<evidence type="ECO:0000259" key="3">
    <source>
        <dbReference type="Pfam" id="PF13407"/>
    </source>
</evidence>
<dbReference type="GO" id="GO:0030288">
    <property type="term" value="C:outer membrane-bounded periplasmic space"/>
    <property type="evidence" value="ECO:0007669"/>
    <property type="project" value="TreeGrafter"/>
</dbReference>
<dbReference type="Pfam" id="PF13407">
    <property type="entry name" value="Peripla_BP_4"/>
    <property type="match status" value="1"/>
</dbReference>
<dbReference type="PROSITE" id="PS51257">
    <property type="entry name" value="PROKAR_LIPOPROTEIN"/>
    <property type="match status" value="1"/>
</dbReference>
<keyword evidence="5" id="KW-1185">Reference proteome</keyword>
<comment type="subcellular location">
    <subcellularLocation>
        <location evidence="1">Cell envelope</location>
    </subcellularLocation>
</comment>
<dbReference type="EMBL" id="JACCBF010000001">
    <property type="protein sequence ID" value="NYD31013.1"/>
    <property type="molecule type" value="Genomic_DNA"/>
</dbReference>
<dbReference type="Proteomes" id="UP000582231">
    <property type="component" value="Unassembled WGS sequence"/>
</dbReference>
<dbReference type="Gene3D" id="3.40.50.2300">
    <property type="match status" value="2"/>
</dbReference>